<name>A0ABT0SJ76_9GAMM</name>
<proteinExistence type="predicted"/>
<gene>
    <name evidence="3" type="ORF">K5L01_11010</name>
</gene>
<protein>
    <submittedName>
        <fullName evidence="3">Tautomerase family protein</fullName>
    </submittedName>
</protein>
<evidence type="ECO:0000256" key="1">
    <source>
        <dbReference type="ARBA" id="ARBA00023235"/>
    </source>
</evidence>
<keyword evidence="4" id="KW-1185">Reference proteome</keyword>
<dbReference type="EMBL" id="JAIKTS010000003">
    <property type="protein sequence ID" value="MCL7715176.1"/>
    <property type="molecule type" value="Genomic_DNA"/>
</dbReference>
<keyword evidence="1" id="KW-0413">Isomerase</keyword>
<dbReference type="Proteomes" id="UP001431235">
    <property type="component" value="Unassembled WGS sequence"/>
</dbReference>
<evidence type="ECO:0000313" key="4">
    <source>
        <dbReference type="Proteomes" id="UP001431235"/>
    </source>
</evidence>
<evidence type="ECO:0000259" key="2">
    <source>
        <dbReference type="Pfam" id="PF01361"/>
    </source>
</evidence>
<dbReference type="Gene3D" id="3.30.429.10">
    <property type="entry name" value="Macrophage Migration Inhibitory Factor"/>
    <property type="match status" value="1"/>
</dbReference>
<dbReference type="InterPro" id="IPR004370">
    <property type="entry name" value="4-OT-like_dom"/>
</dbReference>
<feature type="domain" description="4-oxalocrotonate tautomerase-like" evidence="2">
    <location>
        <begin position="2"/>
        <end position="60"/>
    </location>
</feature>
<dbReference type="Pfam" id="PF01361">
    <property type="entry name" value="Tautomerase"/>
    <property type="match status" value="1"/>
</dbReference>
<accession>A0ABT0SJ76</accession>
<dbReference type="RefSeq" id="WP_250064556.1">
    <property type="nucleotide sequence ID" value="NZ_JAIKTS010000003.1"/>
</dbReference>
<organism evidence="3 4">
    <name type="scientific">Stenotrophomonas mori</name>
    <dbReference type="NCBI Taxonomy" id="2871096"/>
    <lineage>
        <taxon>Bacteria</taxon>
        <taxon>Pseudomonadati</taxon>
        <taxon>Pseudomonadota</taxon>
        <taxon>Gammaproteobacteria</taxon>
        <taxon>Lysobacterales</taxon>
        <taxon>Lysobacteraceae</taxon>
        <taxon>Stenotrophomonas</taxon>
    </lineage>
</organism>
<evidence type="ECO:0000313" key="3">
    <source>
        <dbReference type="EMBL" id="MCL7715176.1"/>
    </source>
</evidence>
<reference evidence="3 4" key="1">
    <citation type="submission" date="2021-08" db="EMBL/GenBank/DDBJ databases">
        <title>Novel members of of the genus Stenotrophomonas from differernt environment.</title>
        <authorList>
            <person name="Deng Y."/>
        </authorList>
    </citation>
    <scope>NUCLEOTIDE SEQUENCE [LARGE SCALE GENOMIC DNA]</scope>
    <source>
        <strain evidence="3 4">CPCC 101365</strain>
    </source>
</reference>
<comment type="caution">
    <text evidence="3">The sequence shown here is derived from an EMBL/GenBank/DDBJ whole genome shotgun (WGS) entry which is preliminary data.</text>
</comment>
<sequence>MPIIQVTLVQGRDEAKVQGFIREVARVAHAELGAPMSAIRVMVNEVAPQRFAVGDVLKSDPATGAGP</sequence>
<dbReference type="InterPro" id="IPR014347">
    <property type="entry name" value="Tautomerase/MIF_sf"/>
</dbReference>
<dbReference type="SUPFAM" id="SSF55331">
    <property type="entry name" value="Tautomerase/MIF"/>
    <property type="match status" value="1"/>
</dbReference>